<evidence type="ECO:0000256" key="8">
    <source>
        <dbReference type="ARBA" id="ARBA00022840"/>
    </source>
</evidence>
<dbReference type="GO" id="GO:0005524">
    <property type="term" value="F:ATP binding"/>
    <property type="evidence" value="ECO:0007669"/>
    <property type="project" value="UniProtKB-KW"/>
</dbReference>
<dbReference type="PANTHER" id="PTHR43450:SF1">
    <property type="entry name" value="ASPARTATE--TRNA LIGASE, CYTOPLASMIC"/>
    <property type="match status" value="1"/>
</dbReference>
<evidence type="ECO:0000256" key="9">
    <source>
        <dbReference type="ARBA" id="ARBA00022917"/>
    </source>
</evidence>
<evidence type="ECO:0000256" key="2">
    <source>
        <dbReference type="ARBA" id="ARBA00005312"/>
    </source>
</evidence>
<evidence type="ECO:0000256" key="13">
    <source>
        <dbReference type="SAM" id="MobiDB-lite"/>
    </source>
</evidence>
<comment type="subcellular location">
    <subcellularLocation>
        <location evidence="1">Cytoplasm</location>
    </subcellularLocation>
</comment>
<evidence type="ECO:0000259" key="14">
    <source>
        <dbReference type="PROSITE" id="PS50862"/>
    </source>
</evidence>
<dbReference type="Pfam" id="PF01336">
    <property type="entry name" value="tRNA_anti-codon"/>
    <property type="match status" value="1"/>
</dbReference>
<dbReference type="AlphaFoldDB" id="A0A3P7DMY9"/>
<name>A0A3P7DMY9_WUCBA</name>
<dbReference type="Proteomes" id="UP000270924">
    <property type="component" value="Unassembled WGS sequence"/>
</dbReference>
<dbReference type="NCBIfam" id="NF003483">
    <property type="entry name" value="PRK05159.1"/>
    <property type="match status" value="1"/>
</dbReference>
<comment type="similarity">
    <text evidence="2">Belongs to the class-II aminoacyl-tRNA synthetase family. Type 2 subfamily.</text>
</comment>
<evidence type="ECO:0000256" key="6">
    <source>
        <dbReference type="ARBA" id="ARBA00022598"/>
    </source>
</evidence>
<keyword evidence="6" id="KW-0436">Ligase</keyword>
<dbReference type="GO" id="GO:0005829">
    <property type="term" value="C:cytosol"/>
    <property type="evidence" value="ECO:0007669"/>
    <property type="project" value="TreeGrafter"/>
</dbReference>
<evidence type="ECO:0000256" key="11">
    <source>
        <dbReference type="ARBA" id="ARBA00033155"/>
    </source>
</evidence>
<evidence type="ECO:0000256" key="5">
    <source>
        <dbReference type="ARBA" id="ARBA00022490"/>
    </source>
</evidence>
<evidence type="ECO:0000256" key="10">
    <source>
        <dbReference type="ARBA" id="ARBA00023146"/>
    </source>
</evidence>
<dbReference type="OrthoDB" id="372395at2759"/>
<dbReference type="InterPro" id="IPR045864">
    <property type="entry name" value="aa-tRNA-synth_II/BPL/LPL"/>
</dbReference>
<proteinExistence type="inferred from homology"/>
<feature type="region of interest" description="Disordered" evidence="13">
    <location>
        <begin position="1273"/>
        <end position="1293"/>
    </location>
</feature>
<dbReference type="PRINTS" id="PR01042">
    <property type="entry name" value="TRNASYNTHASP"/>
</dbReference>
<evidence type="ECO:0000256" key="3">
    <source>
        <dbReference type="ARBA" id="ARBA00012841"/>
    </source>
</evidence>
<feature type="region of interest" description="Disordered" evidence="13">
    <location>
        <begin position="153"/>
        <end position="175"/>
    </location>
</feature>
<dbReference type="GO" id="GO:0017101">
    <property type="term" value="C:aminoacyl-tRNA synthetase multienzyme complex"/>
    <property type="evidence" value="ECO:0007669"/>
    <property type="project" value="TreeGrafter"/>
</dbReference>
<gene>
    <name evidence="15" type="ORF">WBA_LOCUS1532</name>
</gene>
<dbReference type="InterPro" id="IPR004364">
    <property type="entry name" value="Aa-tRNA-synt_II"/>
</dbReference>
<dbReference type="NCBIfam" id="TIGR00458">
    <property type="entry name" value="aspS_nondisc"/>
    <property type="match status" value="1"/>
</dbReference>
<dbReference type="InterPro" id="IPR006195">
    <property type="entry name" value="aa-tRNA-synth_II"/>
</dbReference>
<dbReference type="Gene3D" id="3.30.930.10">
    <property type="entry name" value="Bira Bifunctional Protein, Domain 2"/>
    <property type="match status" value="1"/>
</dbReference>
<evidence type="ECO:0000256" key="7">
    <source>
        <dbReference type="ARBA" id="ARBA00022741"/>
    </source>
</evidence>
<dbReference type="GO" id="GO:0003723">
    <property type="term" value="F:RNA binding"/>
    <property type="evidence" value="ECO:0007669"/>
    <property type="project" value="TreeGrafter"/>
</dbReference>
<accession>A0A3P7DMY9</accession>
<dbReference type="FunFam" id="3.30.930.10:FF:000013">
    <property type="entry name" value="Aspartate--tRNA ligase, cytoplasmic"/>
    <property type="match status" value="1"/>
</dbReference>
<evidence type="ECO:0000256" key="4">
    <source>
        <dbReference type="ARBA" id="ARBA00018853"/>
    </source>
</evidence>
<dbReference type="GO" id="GO:0004815">
    <property type="term" value="F:aspartate-tRNA ligase activity"/>
    <property type="evidence" value="ECO:0007669"/>
    <property type="project" value="UniProtKB-EC"/>
</dbReference>
<dbReference type="EMBL" id="UYWW01000326">
    <property type="protein sequence ID" value="VDM08146.1"/>
    <property type="molecule type" value="Genomic_DNA"/>
</dbReference>
<dbReference type="CDD" id="cd04320">
    <property type="entry name" value="AspRS_cyto_N"/>
    <property type="match status" value="1"/>
</dbReference>
<dbReference type="Pfam" id="PF00152">
    <property type="entry name" value="tRNA-synt_2"/>
    <property type="match status" value="1"/>
</dbReference>
<feature type="domain" description="Aminoacyl-transfer RNA synthetases class-II family profile" evidence="14">
    <location>
        <begin position="1503"/>
        <end position="1808"/>
    </location>
</feature>
<comment type="catalytic activity">
    <reaction evidence="12">
        <text>tRNA(Asp) + L-aspartate + ATP = L-aspartyl-tRNA(Asp) + AMP + diphosphate</text>
        <dbReference type="Rhea" id="RHEA:19649"/>
        <dbReference type="Rhea" id="RHEA-COMP:9660"/>
        <dbReference type="Rhea" id="RHEA-COMP:9678"/>
        <dbReference type="ChEBI" id="CHEBI:29991"/>
        <dbReference type="ChEBI" id="CHEBI:30616"/>
        <dbReference type="ChEBI" id="CHEBI:33019"/>
        <dbReference type="ChEBI" id="CHEBI:78442"/>
        <dbReference type="ChEBI" id="CHEBI:78516"/>
        <dbReference type="ChEBI" id="CHEBI:456215"/>
        <dbReference type="EC" id="6.1.1.12"/>
    </reaction>
</comment>
<reference evidence="15 16" key="1">
    <citation type="submission" date="2018-11" db="EMBL/GenBank/DDBJ databases">
        <authorList>
            <consortium name="Pathogen Informatics"/>
        </authorList>
    </citation>
    <scope>NUCLEOTIDE SEQUENCE [LARGE SCALE GENOMIC DNA]</scope>
</reference>
<dbReference type="InParanoid" id="A0A3P7DMY9"/>
<keyword evidence="7" id="KW-0547">Nucleotide-binding</keyword>
<dbReference type="CDD" id="cd00776">
    <property type="entry name" value="AsxRS_core"/>
    <property type="match status" value="1"/>
</dbReference>
<sequence length="1808" mass="204736">MDLLDQIAVYRGCEPSVIINYVAIVREVYLHACTNLKKEHVDTQERKRKMLQQWRQIEKHFAKIKYAMLDCWPLGNEPNLMAAYVSIALLYSLYKDVSDEKIIRQCHEAAERARKCGRANLSESQFNEVQQYCDMIENIFFLRRQSTVSSGKKRHVNSNVISDDDDQLGSNNDTERDSQLHFNIQQQLTSAPAASINFLKCNPDNHSALRRIKDGPAILAEYGKLTTAGKALTSEKKCQKRLRPSDFEIKTSRKKLKYQKPINFTTILTEFEAVLLKRNATGNGDFEFLRPSDLKSANTRYYGPKRNLHLPDLYPAENFSSPKANAEDLNLSNRNYQVIESSPTPYEPPSSANQKISKMASVVSITSKDKIISESSQATDPNYSSSAQDTQTNTVFQKLECYANEFVERIIHSIIKVDEKPRICSRRNLEEIQVIDTVTPTILTSNNCPISKQEFIVKLNNRSGTVDAKPNRMNKNILIRARRILRANIDQQTEDVFTESVAKTVPMGVITDPNSDDTLGKEMYESRGMSNKTIVVEDHAEMQLSHDYMPGSLCNLQQTSESSASSDLSLIAARAKLTTSVTPKPIRTIGFSNLIDSSNKLTQDKKKLETKSVADALEKLKKKEEIRKLLAGKLKIETYMVPSHPSKFGNFWEELRELEGNKQQQLSAATKTIPMITAAKIALKQTVNQAGPDYIMQELDDAKRKFTVTQSKFLVSKGNMFSGTDKNVSSVIWASNKTVSSATIINQKLQTAMTNHFGSSLDNTPMQKPNIDEICLTEIILDETRNFTKVLEKSHTNRIKSQNEPLSKEILFEKYVNFEPPLCKLRRVPEFDAMPLSREQYLSKSRVPFQKFLIESMIPDQIRHQKYISDSKREIQGVTKEVDDCKAILSFPVIVYSAFRQTELRAVESTDVSIAQIKRIAEPDFQQPGQALLTPNKISPISSLSQITTIDSENTTPLITNQEPVITEFGTNEYIGWEQKIGKKSGRVKSEPILKEIAEKKKFSFTSNNNKYHEKKEIQLNTFVVAPEMQQIGLYRLQIAPPYPPPRQKLNKPTSISSKPSLPSEYKHLVVAEKPFEASFTLSKCDSKKASFVASASSSQEIGLLDVSEERTSEYQKSQTLVYYKEKKRTICDLENKLLAIKKGSNEQLHKNQETRIPSAPLEVIQMPHFDAKAEFDKRLSVKKSRCGEVPSGVKHSCKATGVLDISSESSKTVLRNGIREKCGISSNGGKLHHINLRPVLITSRGVLFGSRLEKRGCIYVWLFVHSLESRSKMTSEDGPSVDGDGSEKKLSKKELNKLAKQQKKMEKKAEHAVARVEENEKEVDEDISKGCYGAYGIIQSAELRRLDFIDVKDVFVNLEGHEIWIRGRLHTSRIKGKTCFIIIRQRMHSVQGMLSVGKEISKQMLKFVGNISKESIIDVRGVVKKVEQEITSCTQKEIEVHITQLFVVSTAEPRLPLQIEDAARIKEEGKGTEDSSLSVVNLDTRLDNRVLDLRTQTSHAIFSIQNGVCELFRNTLKKRGFMEIHTPKIISAASEGGANVFEVSYFKRSAYLAQSPQLYKQMAIAADFDKVFTIGAVFRAEDSNTHRHLTEFVGLDIEMAFKFHYHEVLETIGAVLIDIFKDLQAKFKYEIETVGKQYPCEPFEFVEPALILKYPDAVKLLRESGVEIGDEDDLSTPVEKFLGRLVKEKYRTDFYILDRYPLAVRPFYTMPDANDPKYSNSYDMFMRGEEILSGAQRIHDASLLTERAKHHQIDLEKIRAYIDSFKFGCPPHAGGGIGLERVTMLFLGLGNVRLASLFPRDPRRLTP</sequence>
<dbReference type="InterPro" id="IPR004365">
    <property type="entry name" value="NA-bd_OB_tRNA"/>
</dbReference>
<dbReference type="InterPro" id="IPR004523">
    <property type="entry name" value="Asp-tRNA_synthase_2"/>
</dbReference>
<dbReference type="Gene3D" id="2.40.50.140">
    <property type="entry name" value="Nucleic acid-binding proteins"/>
    <property type="match status" value="1"/>
</dbReference>
<protein>
    <recommendedName>
        <fullName evidence="4">Aspartate--tRNA ligase, cytoplasmic</fullName>
        <ecNumber evidence="3">6.1.1.12</ecNumber>
    </recommendedName>
    <alternativeName>
        <fullName evidence="11">Aspartyl-tRNA synthetase</fullName>
    </alternativeName>
</protein>
<organism evidence="15 16">
    <name type="scientific">Wuchereria bancrofti</name>
    <dbReference type="NCBI Taxonomy" id="6293"/>
    <lineage>
        <taxon>Eukaryota</taxon>
        <taxon>Metazoa</taxon>
        <taxon>Ecdysozoa</taxon>
        <taxon>Nematoda</taxon>
        <taxon>Chromadorea</taxon>
        <taxon>Rhabditida</taxon>
        <taxon>Spirurina</taxon>
        <taxon>Spiruromorpha</taxon>
        <taxon>Filarioidea</taxon>
        <taxon>Onchocercidae</taxon>
        <taxon>Wuchereria</taxon>
    </lineage>
</organism>
<keyword evidence="8" id="KW-0067">ATP-binding</keyword>
<dbReference type="PROSITE" id="PS50862">
    <property type="entry name" value="AA_TRNA_LIGASE_II"/>
    <property type="match status" value="1"/>
</dbReference>
<dbReference type="OMA" id="YCDMIEN"/>
<evidence type="ECO:0000313" key="16">
    <source>
        <dbReference type="Proteomes" id="UP000270924"/>
    </source>
</evidence>
<dbReference type="SUPFAM" id="SSF50249">
    <property type="entry name" value="Nucleic acid-binding proteins"/>
    <property type="match status" value="1"/>
</dbReference>
<keyword evidence="10" id="KW-0030">Aminoacyl-tRNA synthetase</keyword>
<keyword evidence="5" id="KW-0963">Cytoplasm</keyword>
<keyword evidence="9" id="KW-0648">Protein biosynthesis</keyword>
<evidence type="ECO:0000313" key="15">
    <source>
        <dbReference type="EMBL" id="VDM08146.1"/>
    </source>
</evidence>
<evidence type="ECO:0000256" key="12">
    <source>
        <dbReference type="ARBA" id="ARBA00047904"/>
    </source>
</evidence>
<dbReference type="EC" id="6.1.1.12" evidence="3"/>
<dbReference type="HAMAP" id="MF_02075">
    <property type="entry name" value="Asp_tRNA_synth_type2"/>
    <property type="match status" value="1"/>
</dbReference>
<dbReference type="SUPFAM" id="SSF55681">
    <property type="entry name" value="Class II aaRS and biotin synthetases"/>
    <property type="match status" value="1"/>
</dbReference>
<dbReference type="GO" id="GO:0006422">
    <property type="term" value="P:aspartyl-tRNA aminoacylation"/>
    <property type="evidence" value="ECO:0007669"/>
    <property type="project" value="InterPro"/>
</dbReference>
<dbReference type="InterPro" id="IPR012340">
    <property type="entry name" value="NA-bd_OB-fold"/>
</dbReference>
<dbReference type="InterPro" id="IPR002312">
    <property type="entry name" value="Asp/Asn-tRNA-synth_IIb"/>
</dbReference>
<evidence type="ECO:0000256" key="1">
    <source>
        <dbReference type="ARBA" id="ARBA00004496"/>
    </source>
</evidence>
<keyword evidence="16" id="KW-1185">Reference proteome</keyword>
<dbReference type="PANTHER" id="PTHR43450">
    <property type="entry name" value="ASPARTYL-TRNA SYNTHETASE"/>
    <property type="match status" value="1"/>
</dbReference>